<sequence length="531" mass="58625">FYTRVNPFIGVLDPLLHTPSSTFSRCPFLFTVVCAIALRYSDKPEAYPIAMHFAKSAAANALVDGWKSAELCQAYILMSIYGVPARRWEEDRAWLYTGLAIRIATDLNLHMWSAKRPRSDAEAREMINRTRIWMICFNLDKSTATQFGKPSTVREDRIIRDGPEWYNRLPQNDPFDVHLVAYSTLMRLLTRFNTEIFSDPSAPTGLNRAVDLREIALRYDAELTRVFDEWSARFRRDSDPNNPAAVFRCKLLPFYVSYSRLVVLSFAFQQAFQRGLQPSDDVFFHKSMDAAKGVVTVLVESLAPSGYLRFAPDGHFVFGAFASAFLLKLLRPECKLFIRPGLEQEIYDTIERLVATFGAPSIAIDERHTPKLYSDFLGRLLAKHRRDAAQAARARPPGGAQPPVQSAGAHRGTAQLSPGALSGTSPGALSGTSPGALGGTSPLSHSGSSPIPFNGDAALPTLQFGADVLASDPSFAFTFQSALVGPETVGLVGDDDPATLKALSNPDWWSNMMMPGCVSAHARSRALRPRR</sequence>
<reference evidence="1" key="1">
    <citation type="submission" date="2021-02" db="EMBL/GenBank/DDBJ databases">
        <authorList>
            <consortium name="DOE Joint Genome Institute"/>
            <person name="Ahrendt S."/>
            <person name="Looney B.P."/>
            <person name="Miyauchi S."/>
            <person name="Morin E."/>
            <person name="Drula E."/>
            <person name="Courty P.E."/>
            <person name="Chicoki N."/>
            <person name="Fauchery L."/>
            <person name="Kohler A."/>
            <person name="Kuo A."/>
            <person name="Labutti K."/>
            <person name="Pangilinan J."/>
            <person name="Lipzen A."/>
            <person name="Riley R."/>
            <person name="Andreopoulos W."/>
            <person name="He G."/>
            <person name="Johnson J."/>
            <person name="Barry K.W."/>
            <person name="Grigoriev I.V."/>
            <person name="Nagy L."/>
            <person name="Hibbett D."/>
            <person name="Henrissat B."/>
            <person name="Matheny P.B."/>
            <person name="Labbe J."/>
            <person name="Martin F."/>
        </authorList>
    </citation>
    <scope>NUCLEOTIDE SEQUENCE</scope>
    <source>
        <strain evidence="1">EC-137</strain>
    </source>
</reference>
<dbReference type="EMBL" id="MU274565">
    <property type="protein sequence ID" value="KAI0026440.1"/>
    <property type="molecule type" value="Genomic_DNA"/>
</dbReference>
<evidence type="ECO:0000313" key="2">
    <source>
        <dbReference type="Proteomes" id="UP000814128"/>
    </source>
</evidence>
<protein>
    <submittedName>
        <fullName evidence="1">Fungal-specific transcription factor domain-containing protein</fullName>
    </submittedName>
</protein>
<evidence type="ECO:0000313" key="1">
    <source>
        <dbReference type="EMBL" id="KAI0026440.1"/>
    </source>
</evidence>
<reference evidence="1" key="2">
    <citation type="journal article" date="2022" name="New Phytol.">
        <title>Evolutionary transition to the ectomycorrhizal habit in the genomes of a hyperdiverse lineage of mushroom-forming fungi.</title>
        <authorList>
            <person name="Looney B."/>
            <person name="Miyauchi S."/>
            <person name="Morin E."/>
            <person name="Drula E."/>
            <person name="Courty P.E."/>
            <person name="Kohler A."/>
            <person name="Kuo A."/>
            <person name="LaButti K."/>
            <person name="Pangilinan J."/>
            <person name="Lipzen A."/>
            <person name="Riley R."/>
            <person name="Andreopoulos W."/>
            <person name="He G."/>
            <person name="Johnson J."/>
            <person name="Nolan M."/>
            <person name="Tritt A."/>
            <person name="Barry K.W."/>
            <person name="Grigoriev I.V."/>
            <person name="Nagy L.G."/>
            <person name="Hibbett D."/>
            <person name="Henrissat B."/>
            <person name="Matheny P.B."/>
            <person name="Labbe J."/>
            <person name="Martin F.M."/>
        </authorList>
    </citation>
    <scope>NUCLEOTIDE SEQUENCE</scope>
    <source>
        <strain evidence="1">EC-137</strain>
    </source>
</reference>
<organism evidence="1 2">
    <name type="scientific">Vararia minispora EC-137</name>
    <dbReference type="NCBI Taxonomy" id="1314806"/>
    <lineage>
        <taxon>Eukaryota</taxon>
        <taxon>Fungi</taxon>
        <taxon>Dikarya</taxon>
        <taxon>Basidiomycota</taxon>
        <taxon>Agaricomycotina</taxon>
        <taxon>Agaricomycetes</taxon>
        <taxon>Russulales</taxon>
        <taxon>Lachnocladiaceae</taxon>
        <taxon>Vararia</taxon>
    </lineage>
</organism>
<feature type="non-terminal residue" evidence="1">
    <location>
        <position position="1"/>
    </location>
</feature>
<keyword evidence="2" id="KW-1185">Reference proteome</keyword>
<accession>A0ACB8Q4Q7</accession>
<comment type="caution">
    <text evidence="1">The sequence shown here is derived from an EMBL/GenBank/DDBJ whole genome shotgun (WGS) entry which is preliminary data.</text>
</comment>
<name>A0ACB8Q4Q7_9AGAM</name>
<gene>
    <name evidence="1" type="ORF">K488DRAFT_66660</name>
</gene>
<dbReference type="Proteomes" id="UP000814128">
    <property type="component" value="Unassembled WGS sequence"/>
</dbReference>
<proteinExistence type="predicted"/>